<dbReference type="EMBL" id="CAUYUJ010020632">
    <property type="protein sequence ID" value="CAK0899612.1"/>
    <property type="molecule type" value="Genomic_DNA"/>
</dbReference>
<feature type="region of interest" description="Disordered" evidence="1">
    <location>
        <begin position="180"/>
        <end position="202"/>
    </location>
</feature>
<proteinExistence type="predicted"/>
<comment type="caution">
    <text evidence="2">The sequence shown here is derived from an EMBL/GenBank/DDBJ whole genome shotgun (WGS) entry which is preliminary data.</text>
</comment>
<evidence type="ECO:0000256" key="1">
    <source>
        <dbReference type="SAM" id="MobiDB-lite"/>
    </source>
</evidence>
<protein>
    <submittedName>
        <fullName evidence="2">Uncharacterized protein</fullName>
    </submittedName>
</protein>
<organism evidence="2 3">
    <name type="scientific">Prorocentrum cordatum</name>
    <dbReference type="NCBI Taxonomy" id="2364126"/>
    <lineage>
        <taxon>Eukaryota</taxon>
        <taxon>Sar</taxon>
        <taxon>Alveolata</taxon>
        <taxon>Dinophyceae</taxon>
        <taxon>Prorocentrales</taxon>
        <taxon>Prorocentraceae</taxon>
        <taxon>Prorocentrum</taxon>
    </lineage>
</organism>
<name>A0ABN9XN96_9DINO</name>
<gene>
    <name evidence="2" type="ORF">PCOR1329_LOCUS77080</name>
</gene>
<evidence type="ECO:0000313" key="3">
    <source>
        <dbReference type="Proteomes" id="UP001189429"/>
    </source>
</evidence>
<reference evidence="2" key="1">
    <citation type="submission" date="2023-10" db="EMBL/GenBank/DDBJ databases">
        <authorList>
            <person name="Chen Y."/>
            <person name="Shah S."/>
            <person name="Dougan E. K."/>
            <person name="Thang M."/>
            <person name="Chan C."/>
        </authorList>
    </citation>
    <scope>NUCLEOTIDE SEQUENCE [LARGE SCALE GENOMIC DNA]</scope>
</reference>
<evidence type="ECO:0000313" key="2">
    <source>
        <dbReference type="EMBL" id="CAK0899612.1"/>
    </source>
</evidence>
<feature type="non-terminal residue" evidence="2">
    <location>
        <position position="1"/>
    </location>
</feature>
<sequence length="202" mass="21850">RRARGLRGPARAPMQLGQRVWRATPRALAELGLCRALERRPWRLEREACDALQARLALGADALLVALARWLAQTAPAPVAVGRASGSGCVYLGPALDLQALRLTPVQVLVANLFANGEPGLEALSAAQPPCVASAELLREVCTIEHARWLDPRPAAEATTLEEMMGNTVAVRPHRPRTRLNRRRGAGRGLPAARRLRPGGPW</sequence>
<accession>A0ABN9XN96</accession>
<dbReference type="Proteomes" id="UP001189429">
    <property type="component" value="Unassembled WGS sequence"/>
</dbReference>
<keyword evidence="3" id="KW-1185">Reference proteome</keyword>